<evidence type="ECO:0000256" key="2">
    <source>
        <dbReference type="ARBA" id="ARBA00023180"/>
    </source>
</evidence>
<reference evidence="5" key="1">
    <citation type="submission" date="2021-06" db="EMBL/GenBank/DDBJ databases">
        <authorList>
            <person name="Hodson N. C."/>
            <person name="Mongue J. A."/>
            <person name="Jaron S. K."/>
        </authorList>
    </citation>
    <scope>NUCLEOTIDE SEQUENCE</scope>
</reference>
<keyword evidence="1" id="KW-0719">Serine esterase</keyword>
<comment type="caution">
    <text evidence="5">The sequence shown here is derived from an EMBL/GenBank/DDBJ whole genome shotgun (WGS) entry which is preliminary data.</text>
</comment>
<dbReference type="Pfam" id="PF00135">
    <property type="entry name" value="COesterase"/>
    <property type="match status" value="1"/>
</dbReference>
<keyword evidence="3" id="KW-0378">Hydrolase</keyword>
<dbReference type="OrthoDB" id="19653at2759"/>
<dbReference type="InterPro" id="IPR050309">
    <property type="entry name" value="Type-B_Carboxylest/Lipase"/>
</dbReference>
<dbReference type="InterPro" id="IPR019826">
    <property type="entry name" value="Carboxylesterase_B_AS"/>
</dbReference>
<evidence type="ECO:0000256" key="3">
    <source>
        <dbReference type="RuleBase" id="RU361235"/>
    </source>
</evidence>
<dbReference type="EC" id="3.1.1.-" evidence="3"/>
<protein>
    <recommendedName>
        <fullName evidence="3">Carboxylic ester hydrolase</fullName>
        <ecNumber evidence="3">3.1.1.-</ecNumber>
    </recommendedName>
</protein>
<dbReference type="GO" id="GO:0052689">
    <property type="term" value="F:carboxylic ester hydrolase activity"/>
    <property type="evidence" value="ECO:0007669"/>
    <property type="project" value="UniProtKB-KW"/>
</dbReference>
<dbReference type="Proteomes" id="UP000708208">
    <property type="component" value="Unassembled WGS sequence"/>
</dbReference>
<keyword evidence="2" id="KW-0325">Glycoprotein</keyword>
<feature type="non-terminal residue" evidence="5">
    <location>
        <position position="1"/>
    </location>
</feature>
<evidence type="ECO:0000313" key="5">
    <source>
        <dbReference type="EMBL" id="CAG7786156.1"/>
    </source>
</evidence>
<keyword evidence="6" id="KW-1185">Reference proteome</keyword>
<organism evidence="5 6">
    <name type="scientific">Allacma fusca</name>
    <dbReference type="NCBI Taxonomy" id="39272"/>
    <lineage>
        <taxon>Eukaryota</taxon>
        <taxon>Metazoa</taxon>
        <taxon>Ecdysozoa</taxon>
        <taxon>Arthropoda</taxon>
        <taxon>Hexapoda</taxon>
        <taxon>Collembola</taxon>
        <taxon>Symphypleona</taxon>
        <taxon>Sminthuridae</taxon>
        <taxon>Allacma</taxon>
    </lineage>
</organism>
<dbReference type="PROSITE" id="PS00122">
    <property type="entry name" value="CARBOXYLESTERASE_B_1"/>
    <property type="match status" value="1"/>
</dbReference>
<feature type="domain" description="Carboxylesterase type B" evidence="4">
    <location>
        <begin position="12"/>
        <end position="558"/>
    </location>
</feature>
<accession>A0A8J2KHE9</accession>
<comment type="similarity">
    <text evidence="3">Belongs to the type-B carboxylesterase/lipase family.</text>
</comment>
<sequence>MFNFLKCSSDGEIVETPCGRIKGILSKSRDGRDFFEWRGIPFGKAPIGPLRFASPVPFGKWEGIRDGSRFGGKCPQIGEFGLDLGDEDCLNLNVSIPKVNRSQLLPVMVFIHGGAFQSGTGSMFQPDYFMDEDIVYVNPNYRLGVFGFLNTGDTAIRGNMGLKDQALALRWVKDNIQAFGGDPNNITIFGQSSGGASVHYLTLSPSTEGLFNKAILQGGVASLHWAYSSIKDAVKNTKDYAKRFQCDTEDSVALVECLRSKTVVELLDEYKNHMGPGVTNRPDLEIHVFPPSIEAVNDEEAFLVEHPLQIMTEGRGHRVPMLIGSNADDGLLFSMAMYNSDEILENYEKNWNNCILWTFGIPEDTPNAKGLAAKIKGIYFPQNKTYFTKEQKLEQFTKIFSDANFLLHLSHCMSVQSQFSPIYPYYFSRRGGPSFSVVLNLLTSKGSLPVKIVKHVAAIIYNKITGNKPRDYGVCHGDDIAMLFKISNIFSVPRVPQSADYNFSNDMVKLWADFAMDSTSMAFRGVTFSKQEPGKPLQYLELCEDPKMIDGPFQERVNALKSLGLIE</sequence>
<evidence type="ECO:0000256" key="1">
    <source>
        <dbReference type="ARBA" id="ARBA00022487"/>
    </source>
</evidence>
<evidence type="ECO:0000259" key="4">
    <source>
        <dbReference type="Pfam" id="PF00135"/>
    </source>
</evidence>
<evidence type="ECO:0000313" key="6">
    <source>
        <dbReference type="Proteomes" id="UP000708208"/>
    </source>
</evidence>
<proteinExistence type="inferred from homology"/>
<dbReference type="InterPro" id="IPR002018">
    <property type="entry name" value="CarbesteraseB"/>
</dbReference>
<dbReference type="PANTHER" id="PTHR11559">
    <property type="entry name" value="CARBOXYLESTERASE"/>
    <property type="match status" value="1"/>
</dbReference>
<gene>
    <name evidence="5" type="ORF">AFUS01_LOCUS24738</name>
</gene>
<dbReference type="AlphaFoldDB" id="A0A8J2KHE9"/>
<dbReference type="EMBL" id="CAJVCH010311729">
    <property type="protein sequence ID" value="CAG7786156.1"/>
    <property type="molecule type" value="Genomic_DNA"/>
</dbReference>
<name>A0A8J2KHE9_9HEXA</name>